<evidence type="ECO:0000259" key="2">
    <source>
        <dbReference type="Pfam" id="PF03779"/>
    </source>
</evidence>
<reference evidence="4" key="1">
    <citation type="journal article" date="2019" name="Int. J. Syst. Evol. Microbiol.">
        <title>The Global Catalogue of Microorganisms (GCM) 10K type strain sequencing project: providing services to taxonomists for standard genome sequencing and annotation.</title>
        <authorList>
            <consortium name="The Broad Institute Genomics Platform"/>
            <consortium name="The Broad Institute Genome Sequencing Center for Infectious Disease"/>
            <person name="Wu L."/>
            <person name="Ma J."/>
        </authorList>
    </citation>
    <scope>NUCLEOTIDE SEQUENCE [LARGE SCALE GENOMIC DNA]</scope>
    <source>
        <strain evidence="4">TISTR 2562</strain>
    </source>
</reference>
<organism evidence="3 4">
    <name type="scientific">Sulfitobacter aestuarii</name>
    <dbReference type="NCBI Taxonomy" id="2161676"/>
    <lineage>
        <taxon>Bacteria</taxon>
        <taxon>Pseudomonadati</taxon>
        <taxon>Pseudomonadota</taxon>
        <taxon>Alphaproteobacteria</taxon>
        <taxon>Rhodobacterales</taxon>
        <taxon>Roseobacteraceae</taxon>
        <taxon>Sulfitobacter</taxon>
    </lineage>
</organism>
<evidence type="ECO:0000313" key="4">
    <source>
        <dbReference type="Proteomes" id="UP001597474"/>
    </source>
</evidence>
<keyword evidence="1" id="KW-0472">Membrane</keyword>
<feature type="transmembrane region" description="Helical" evidence="1">
    <location>
        <begin position="91"/>
        <end position="111"/>
    </location>
</feature>
<dbReference type="Pfam" id="PF03779">
    <property type="entry name" value="SPW"/>
    <property type="match status" value="1"/>
</dbReference>
<feature type="transmembrane region" description="Helical" evidence="1">
    <location>
        <begin position="37"/>
        <end position="56"/>
    </location>
</feature>
<dbReference type="EMBL" id="JBHUMP010000027">
    <property type="protein sequence ID" value="MFD2741481.1"/>
    <property type="molecule type" value="Genomic_DNA"/>
</dbReference>
<comment type="caution">
    <text evidence="3">The sequence shown here is derived from an EMBL/GenBank/DDBJ whole genome shotgun (WGS) entry which is preliminary data.</text>
</comment>
<gene>
    <name evidence="3" type="ORF">ACFSUD_18065</name>
</gene>
<name>A0ABW5U6G4_9RHOB</name>
<proteinExistence type="predicted"/>
<dbReference type="Proteomes" id="UP001597474">
    <property type="component" value="Unassembled WGS sequence"/>
</dbReference>
<evidence type="ECO:0000313" key="3">
    <source>
        <dbReference type="EMBL" id="MFD2741481.1"/>
    </source>
</evidence>
<sequence length="120" mass="12937">MYKHSKFRWVFASSGLWLIVSPFLLLGGEKSLMNAQVAGTGVLMFGGLVALWVACLDHPRQDLMQASAGLALGSSMIAVPLALGLNESSVAVWNAQVFGSVFVLSALFEFYDHWAGHNAH</sequence>
<feature type="domain" description="SPW repeat-containing integral membrane" evidence="2">
    <location>
        <begin position="8"/>
        <end position="107"/>
    </location>
</feature>
<evidence type="ECO:0000256" key="1">
    <source>
        <dbReference type="SAM" id="Phobius"/>
    </source>
</evidence>
<feature type="transmembrane region" description="Helical" evidence="1">
    <location>
        <begin position="7"/>
        <end position="25"/>
    </location>
</feature>
<accession>A0ABW5U6G4</accession>
<dbReference type="InterPro" id="IPR005530">
    <property type="entry name" value="SPW"/>
</dbReference>
<keyword evidence="1" id="KW-1133">Transmembrane helix</keyword>
<feature type="transmembrane region" description="Helical" evidence="1">
    <location>
        <begin position="68"/>
        <end position="85"/>
    </location>
</feature>
<keyword evidence="4" id="KW-1185">Reference proteome</keyword>
<dbReference type="RefSeq" id="WP_386375908.1">
    <property type="nucleotide sequence ID" value="NZ_JBHUMP010000027.1"/>
</dbReference>
<keyword evidence="1" id="KW-0812">Transmembrane</keyword>
<protein>
    <recommendedName>
        <fullName evidence="2">SPW repeat-containing integral membrane domain-containing protein</fullName>
    </recommendedName>
</protein>